<evidence type="ECO:0000256" key="9">
    <source>
        <dbReference type="RuleBase" id="RU363036"/>
    </source>
</evidence>
<evidence type="ECO:0000256" key="7">
    <source>
        <dbReference type="ARBA" id="ARBA00033323"/>
    </source>
</evidence>
<dbReference type="GO" id="GO:0004831">
    <property type="term" value="F:tyrosine-tRNA ligase activity"/>
    <property type="evidence" value="ECO:0007669"/>
    <property type="project" value="UniProtKB-EC"/>
</dbReference>
<dbReference type="SUPFAM" id="SSF52374">
    <property type="entry name" value="Nucleotidylyl transferase"/>
    <property type="match status" value="1"/>
</dbReference>
<evidence type="ECO:0000256" key="3">
    <source>
        <dbReference type="ARBA" id="ARBA00022741"/>
    </source>
</evidence>
<evidence type="ECO:0000256" key="5">
    <source>
        <dbReference type="ARBA" id="ARBA00022917"/>
    </source>
</evidence>
<comment type="catalytic activity">
    <reaction evidence="8">
        <text>tRNA(Tyr) + L-tyrosine + ATP = L-tyrosyl-tRNA(Tyr) + AMP + diphosphate + H(+)</text>
        <dbReference type="Rhea" id="RHEA:10220"/>
        <dbReference type="Rhea" id="RHEA-COMP:9706"/>
        <dbReference type="Rhea" id="RHEA-COMP:9707"/>
        <dbReference type="ChEBI" id="CHEBI:15378"/>
        <dbReference type="ChEBI" id="CHEBI:30616"/>
        <dbReference type="ChEBI" id="CHEBI:33019"/>
        <dbReference type="ChEBI" id="CHEBI:58315"/>
        <dbReference type="ChEBI" id="CHEBI:78442"/>
        <dbReference type="ChEBI" id="CHEBI:78536"/>
        <dbReference type="ChEBI" id="CHEBI:456215"/>
        <dbReference type="EC" id="6.1.1.1"/>
    </reaction>
</comment>
<gene>
    <name evidence="10" type="ORF">ENM11_08110</name>
</gene>
<dbReference type="Pfam" id="PF00579">
    <property type="entry name" value="tRNA-synt_1b"/>
    <property type="match status" value="2"/>
</dbReference>
<keyword evidence="3 9" id="KW-0547">Nucleotide-binding</keyword>
<keyword evidence="4 9" id="KW-0067">ATP-binding</keyword>
<dbReference type="GO" id="GO:0006437">
    <property type="term" value="P:tyrosyl-tRNA aminoacylation"/>
    <property type="evidence" value="ECO:0007669"/>
    <property type="project" value="TreeGrafter"/>
</dbReference>
<dbReference type="GO" id="GO:0005524">
    <property type="term" value="F:ATP binding"/>
    <property type="evidence" value="ECO:0007669"/>
    <property type="project" value="UniProtKB-KW"/>
</dbReference>
<dbReference type="AlphaFoldDB" id="A0A7C5QAY5"/>
<evidence type="ECO:0000256" key="8">
    <source>
        <dbReference type="ARBA" id="ARBA00048248"/>
    </source>
</evidence>
<evidence type="ECO:0000256" key="4">
    <source>
        <dbReference type="ARBA" id="ARBA00022840"/>
    </source>
</evidence>
<comment type="similarity">
    <text evidence="9">Belongs to the class-I aminoacyl-tRNA synthetase family.</text>
</comment>
<dbReference type="InterPro" id="IPR014729">
    <property type="entry name" value="Rossmann-like_a/b/a_fold"/>
</dbReference>
<evidence type="ECO:0000313" key="10">
    <source>
        <dbReference type="EMBL" id="HHK69090.1"/>
    </source>
</evidence>
<dbReference type="InterPro" id="IPR023617">
    <property type="entry name" value="Tyr-tRNA-ligase_arc/euk-type"/>
</dbReference>
<dbReference type="InterPro" id="IPR002305">
    <property type="entry name" value="aa-tRNA-synth_Ic"/>
</dbReference>
<dbReference type="GO" id="GO:0005737">
    <property type="term" value="C:cytoplasm"/>
    <property type="evidence" value="ECO:0007669"/>
    <property type="project" value="TreeGrafter"/>
</dbReference>
<dbReference type="EMBL" id="DRWN01000068">
    <property type="protein sequence ID" value="HHK69090.1"/>
    <property type="molecule type" value="Genomic_DNA"/>
</dbReference>
<comment type="caution">
    <text evidence="10">The sequence shown here is derived from an EMBL/GenBank/DDBJ whole genome shotgun (WGS) entry which is preliminary data.</text>
</comment>
<keyword evidence="5 9" id="KW-0648">Protein biosynthesis</keyword>
<protein>
    <recommendedName>
        <fullName evidence="1">tyrosine--tRNA ligase</fullName>
        <ecNumber evidence="1">6.1.1.1</ecNumber>
    </recommendedName>
    <alternativeName>
        <fullName evidence="7">Tyrosyl-tRNA synthetase</fullName>
    </alternativeName>
</protein>
<dbReference type="PIRSF" id="PIRSF006588">
    <property type="entry name" value="TyrRS_arch_euk"/>
    <property type="match status" value="1"/>
</dbReference>
<sequence length="363" mass="41555">MDLERRIELITRPPTEEVITSEELRQLLETEEHPIAYDGFEPSGLAHIPFALLRAIKLRDMLEAGCRFKLLLADWHAAINRKMAGDLEKIKRVGEYFIEVWKASGIDVNRVEIVWASDMASDRDYWKLVIDVLRNTTLRRVLRCLPIMGRKEGELQEAAQLLYPGMQVADIFTLGAKICQLGLDQRRANILARELGPKLGFWKPVAVHHHMLMGLSGPTGPTGLEEEEALDIQISSKMSKSIPESSIYVHDDYQTIKRKIHNAYCPPRQVVGNPVLEYCRYVIFPLKNMLHVERPSKFGGSVEYTSYEQVEKDFVTGSLHPLDLKNAVADALNELLDPVRKWFETNSKARELYEFVSLQEITR</sequence>
<dbReference type="FunFam" id="1.10.240.10:FF:000011">
    <property type="entry name" value="Tyrosine--tRNA ligase"/>
    <property type="match status" value="1"/>
</dbReference>
<keyword evidence="6 9" id="KW-0030">Aminoacyl-tRNA synthetase</keyword>
<organism evidence="10">
    <name type="scientific">Caldiarchaeum subterraneum</name>
    <dbReference type="NCBI Taxonomy" id="311458"/>
    <lineage>
        <taxon>Archaea</taxon>
        <taxon>Nitrososphaerota</taxon>
        <taxon>Candidatus Caldarchaeales</taxon>
        <taxon>Candidatus Caldarchaeaceae</taxon>
        <taxon>Candidatus Caldarchaeum</taxon>
    </lineage>
</organism>
<dbReference type="Gene3D" id="3.40.50.620">
    <property type="entry name" value="HUPs"/>
    <property type="match status" value="2"/>
</dbReference>
<dbReference type="PANTHER" id="PTHR46264">
    <property type="entry name" value="TYROSINE-TRNA LIGASE"/>
    <property type="match status" value="1"/>
</dbReference>
<keyword evidence="2 9" id="KW-0436">Ligase</keyword>
<dbReference type="EC" id="6.1.1.1" evidence="1"/>
<dbReference type="PANTHER" id="PTHR46264:SF4">
    <property type="entry name" value="TYROSINE--TRNA LIGASE, CYTOPLASMIC"/>
    <property type="match status" value="1"/>
</dbReference>
<proteinExistence type="inferred from homology"/>
<evidence type="ECO:0000256" key="1">
    <source>
        <dbReference type="ARBA" id="ARBA00013160"/>
    </source>
</evidence>
<name>A0A7C5QAY5_CALS0</name>
<dbReference type="InterPro" id="IPR050489">
    <property type="entry name" value="Tyr-tRNA_synthase"/>
</dbReference>
<evidence type="ECO:0000256" key="6">
    <source>
        <dbReference type="ARBA" id="ARBA00023146"/>
    </source>
</evidence>
<evidence type="ECO:0000256" key="2">
    <source>
        <dbReference type="ARBA" id="ARBA00022598"/>
    </source>
</evidence>
<dbReference type="NCBIfam" id="NF006330">
    <property type="entry name" value="PRK08560.1"/>
    <property type="match status" value="1"/>
</dbReference>
<reference evidence="10" key="1">
    <citation type="journal article" date="2020" name="mSystems">
        <title>Genome- and Community-Level Interaction Insights into Carbon Utilization and Element Cycling Functions of Hydrothermarchaeota in Hydrothermal Sediment.</title>
        <authorList>
            <person name="Zhou Z."/>
            <person name="Liu Y."/>
            <person name="Xu W."/>
            <person name="Pan J."/>
            <person name="Luo Z.H."/>
            <person name="Li M."/>
        </authorList>
    </citation>
    <scope>NUCLEOTIDE SEQUENCE [LARGE SCALE GENOMIC DNA]</scope>
    <source>
        <strain evidence="10">SpSt-1056</strain>
    </source>
</reference>
<accession>A0A7C5QAY5</accession>